<evidence type="ECO:0000256" key="3">
    <source>
        <dbReference type="ARBA" id="ARBA00004479"/>
    </source>
</evidence>
<evidence type="ECO:0000256" key="2">
    <source>
        <dbReference type="ARBA" id="ARBA00001941"/>
    </source>
</evidence>
<keyword evidence="5" id="KW-0812">Transmembrane</keyword>
<sequence length="297" mass="33567">MINKTIYLLILIFGLLSSTQAQVSDSAYQQTLLWQVNGPGLSEPSYLYGTIHSICKEQIILPDSILNKIKAAKGIFFEGLGFKEPQAGDLFDSGDLMQRKSLQKLIGKEYFEKVKLILSQSNYYKSIDEATLNQIKPFLISKWIENLALGCKTSSYEDSLWRLGIELQKSIDVLERKPPPGFYHKDDIPLDAQAQKLIFTLKNMNTIVSSKLLTISLYGEKNITAVYNSVAINKSGYKDPQAELILDQRNKRWIPTIEKAMKKQATFFAFGCAHLAGENGVIRLLRKKGYIVTPIIY</sequence>
<comment type="cofactor">
    <cofactor evidence="2">
        <name>Co(2+)</name>
        <dbReference type="ChEBI" id="CHEBI:48828"/>
    </cofactor>
</comment>
<dbReference type="PANTHER" id="PTHR31120:SF6">
    <property type="entry name" value="METALLOPROTEASE TIKI HOMOLOG"/>
    <property type="match status" value="1"/>
</dbReference>
<dbReference type="Proteomes" id="UP000077177">
    <property type="component" value="Chromosome"/>
</dbReference>
<dbReference type="GO" id="GO:0030178">
    <property type="term" value="P:negative regulation of Wnt signaling pathway"/>
    <property type="evidence" value="ECO:0007669"/>
    <property type="project" value="InterPro"/>
</dbReference>
<evidence type="ECO:0000256" key="8">
    <source>
        <dbReference type="ARBA" id="ARBA00022801"/>
    </source>
</evidence>
<dbReference type="CDD" id="cd14789">
    <property type="entry name" value="Tiki"/>
    <property type="match status" value="1"/>
</dbReference>
<dbReference type="GO" id="GO:0004222">
    <property type="term" value="F:metalloendopeptidase activity"/>
    <property type="evidence" value="ECO:0007669"/>
    <property type="project" value="TreeGrafter"/>
</dbReference>
<comment type="cofactor">
    <cofactor evidence="1">
        <name>Mn(2+)</name>
        <dbReference type="ChEBI" id="CHEBI:29035"/>
    </cofactor>
</comment>
<dbReference type="GO" id="GO:0046872">
    <property type="term" value="F:metal ion binding"/>
    <property type="evidence" value="ECO:0007669"/>
    <property type="project" value="UniProtKB-KW"/>
</dbReference>
<dbReference type="Pfam" id="PF01963">
    <property type="entry name" value="TraB_PrgY_gumN"/>
    <property type="match status" value="1"/>
</dbReference>
<dbReference type="InterPro" id="IPR040230">
    <property type="entry name" value="TIKI1/2-like"/>
</dbReference>
<protein>
    <recommendedName>
        <fullName evidence="16">Polysaccharide biosynthesis protein GumN</fullName>
    </recommendedName>
</protein>
<evidence type="ECO:0008006" key="16">
    <source>
        <dbReference type="Google" id="ProtNLM"/>
    </source>
</evidence>
<evidence type="ECO:0000313" key="14">
    <source>
        <dbReference type="EMBL" id="ANE52129.1"/>
    </source>
</evidence>
<keyword evidence="6" id="KW-0479">Metal-binding</keyword>
<keyword evidence="15" id="KW-1185">Reference proteome</keyword>
<evidence type="ECO:0000256" key="13">
    <source>
        <dbReference type="SAM" id="SignalP"/>
    </source>
</evidence>
<dbReference type="GO" id="GO:0006508">
    <property type="term" value="P:proteolysis"/>
    <property type="evidence" value="ECO:0007669"/>
    <property type="project" value="UniProtKB-KW"/>
</dbReference>
<proteinExistence type="predicted"/>
<evidence type="ECO:0000256" key="10">
    <source>
        <dbReference type="ARBA" id="ARBA00023049"/>
    </source>
</evidence>
<evidence type="ECO:0000256" key="4">
    <source>
        <dbReference type="ARBA" id="ARBA00022670"/>
    </source>
</evidence>
<evidence type="ECO:0000256" key="11">
    <source>
        <dbReference type="ARBA" id="ARBA00023136"/>
    </source>
</evidence>
<name>A0A172TYF7_9BACT</name>
<keyword evidence="11" id="KW-0472">Membrane</keyword>
<gene>
    <name evidence="14" type="ORF">SY85_18155</name>
</gene>
<evidence type="ECO:0000256" key="7">
    <source>
        <dbReference type="ARBA" id="ARBA00022729"/>
    </source>
</evidence>
<keyword evidence="10" id="KW-0482">Metalloprotease</keyword>
<dbReference type="EMBL" id="CP011390">
    <property type="protein sequence ID" value="ANE52129.1"/>
    <property type="molecule type" value="Genomic_DNA"/>
</dbReference>
<dbReference type="PANTHER" id="PTHR31120">
    <property type="entry name" value="METALLOPROTEASE TIKI"/>
    <property type="match status" value="1"/>
</dbReference>
<feature type="signal peptide" evidence="13">
    <location>
        <begin position="1"/>
        <end position="23"/>
    </location>
</feature>
<dbReference type="OrthoDB" id="9798714at2"/>
<reference evidence="14 15" key="2">
    <citation type="journal article" date="2016" name="Int. J. Syst. Evol. Microbiol.">
        <title>Flavisolibacter tropicus sp. nov., isolated from tropical soil.</title>
        <authorList>
            <person name="Lee J.J."/>
            <person name="Kang M.S."/>
            <person name="Kim G.S."/>
            <person name="Lee C.S."/>
            <person name="Lim S."/>
            <person name="Lee J."/>
            <person name="Roh S.H."/>
            <person name="Kang H."/>
            <person name="Ha J.M."/>
            <person name="Bae S."/>
            <person name="Jung H.Y."/>
            <person name="Kim M.K."/>
        </authorList>
    </citation>
    <scope>NUCLEOTIDE SEQUENCE [LARGE SCALE GENOMIC DNA]</scope>
    <source>
        <strain evidence="14 15">LCS9</strain>
    </source>
</reference>
<dbReference type="AlphaFoldDB" id="A0A172TYF7"/>
<keyword evidence="4" id="KW-0645">Protease</keyword>
<evidence type="ECO:0000313" key="15">
    <source>
        <dbReference type="Proteomes" id="UP000077177"/>
    </source>
</evidence>
<dbReference type="InterPro" id="IPR002816">
    <property type="entry name" value="TraB/PrgY/GumN_fam"/>
</dbReference>
<comment type="subcellular location">
    <subcellularLocation>
        <location evidence="3">Membrane</location>
        <topology evidence="3">Single-pass type I membrane protein</topology>
    </subcellularLocation>
</comment>
<evidence type="ECO:0000256" key="5">
    <source>
        <dbReference type="ARBA" id="ARBA00022692"/>
    </source>
</evidence>
<evidence type="ECO:0000256" key="6">
    <source>
        <dbReference type="ARBA" id="ARBA00022723"/>
    </source>
</evidence>
<dbReference type="GO" id="GO:0016020">
    <property type="term" value="C:membrane"/>
    <property type="evidence" value="ECO:0007669"/>
    <property type="project" value="UniProtKB-SubCell"/>
</dbReference>
<reference evidence="15" key="1">
    <citation type="submission" date="2015-01" db="EMBL/GenBank/DDBJ databases">
        <title>Flavisolibacter sp./LCS9/ whole genome sequencing.</title>
        <authorList>
            <person name="Kim M.K."/>
            <person name="Srinivasan S."/>
            <person name="Lee J.-J."/>
        </authorList>
    </citation>
    <scope>NUCLEOTIDE SEQUENCE [LARGE SCALE GENOMIC DNA]</scope>
    <source>
        <strain evidence="15">LCS9</strain>
    </source>
</reference>
<evidence type="ECO:0000256" key="9">
    <source>
        <dbReference type="ARBA" id="ARBA00022989"/>
    </source>
</evidence>
<dbReference type="RefSeq" id="WP_066406301.1">
    <property type="nucleotide sequence ID" value="NZ_CP011390.1"/>
</dbReference>
<evidence type="ECO:0000256" key="1">
    <source>
        <dbReference type="ARBA" id="ARBA00001936"/>
    </source>
</evidence>
<evidence type="ECO:0000256" key="12">
    <source>
        <dbReference type="ARBA" id="ARBA00023180"/>
    </source>
</evidence>
<feature type="chain" id="PRO_5008001395" description="Polysaccharide biosynthesis protein GumN" evidence="13">
    <location>
        <begin position="24"/>
        <end position="297"/>
    </location>
</feature>
<organism evidence="14 15">
    <name type="scientific">Flavisolibacter tropicus</name>
    <dbReference type="NCBI Taxonomy" id="1492898"/>
    <lineage>
        <taxon>Bacteria</taxon>
        <taxon>Pseudomonadati</taxon>
        <taxon>Bacteroidota</taxon>
        <taxon>Chitinophagia</taxon>
        <taxon>Chitinophagales</taxon>
        <taxon>Chitinophagaceae</taxon>
        <taxon>Flavisolibacter</taxon>
    </lineage>
</organism>
<dbReference type="KEGG" id="fla:SY85_18155"/>
<keyword evidence="12" id="KW-0325">Glycoprotein</keyword>
<accession>A0A172TYF7</accession>
<keyword evidence="8" id="KW-0378">Hydrolase</keyword>
<keyword evidence="9" id="KW-1133">Transmembrane helix</keyword>
<keyword evidence="7 13" id="KW-0732">Signal</keyword>